<dbReference type="EMBL" id="CP058605">
    <property type="protein sequence ID" value="QLG71560.1"/>
    <property type="molecule type" value="Genomic_DNA"/>
</dbReference>
<feature type="transmembrane region" description="Helical" evidence="6">
    <location>
        <begin position="260"/>
        <end position="285"/>
    </location>
</feature>
<evidence type="ECO:0000256" key="2">
    <source>
        <dbReference type="ARBA" id="ARBA00022692"/>
    </source>
</evidence>
<keyword evidence="2 5" id="KW-0812">Transmembrane</keyword>
<evidence type="ECO:0000256" key="4">
    <source>
        <dbReference type="ARBA" id="ARBA00023136"/>
    </source>
</evidence>
<accession>A0A7H9AYS7</accession>
<evidence type="ECO:0000256" key="6">
    <source>
        <dbReference type="SAM" id="Phobius"/>
    </source>
</evidence>
<name>A0A7H9AYS7_ZYGMR</name>
<dbReference type="InterPro" id="IPR006634">
    <property type="entry name" value="TLC-dom"/>
</dbReference>
<dbReference type="Proteomes" id="UP000509704">
    <property type="component" value="Chromosome 2"/>
</dbReference>
<evidence type="ECO:0000313" key="9">
    <source>
        <dbReference type="Proteomes" id="UP000509704"/>
    </source>
</evidence>
<dbReference type="GO" id="GO:0016020">
    <property type="term" value="C:membrane"/>
    <property type="evidence" value="ECO:0007669"/>
    <property type="project" value="UniProtKB-SubCell"/>
</dbReference>
<dbReference type="OrthoDB" id="10266980at2759"/>
<keyword evidence="4 5" id="KW-0472">Membrane</keyword>
<dbReference type="GO" id="GO:0005783">
    <property type="term" value="C:endoplasmic reticulum"/>
    <property type="evidence" value="ECO:0007669"/>
    <property type="project" value="TreeGrafter"/>
</dbReference>
<feature type="domain" description="TLC" evidence="7">
    <location>
        <begin position="82"/>
        <end position="289"/>
    </location>
</feature>
<keyword evidence="9" id="KW-1185">Reference proteome</keyword>
<feature type="transmembrane region" description="Helical" evidence="6">
    <location>
        <begin position="87"/>
        <end position="111"/>
    </location>
</feature>
<dbReference type="KEGG" id="zmk:HG535_0B06040"/>
<evidence type="ECO:0000256" key="5">
    <source>
        <dbReference type="PROSITE-ProRule" id="PRU00205"/>
    </source>
</evidence>
<dbReference type="GeneID" id="59235222"/>
<sequence length="299" mass="34389">MQDLLGRLVRFLLALPQPTIVATSIVPFLSSKELITSDSILSNLHSIAYVAIFYQLCFILGQYVLFPPIAAFVSDSAHSKRKLINQSAVHFVSLVQSIVILYVSISCLVSPQYSSENYTAEERIFNDHRDTEIVCVFAIGYFIWDIYISLFYSTLPFVLHALISTAVFCIGLKPYIQYYAPIFLLFELSNPFLNIRWFSTKYFKGTKNKLLLIFQLINNLLLLLVFFFARICWGWYQIGKLLYDFYQIHDQTGFLLCETIVIVTGNFILNVLNLVWFSTMLSIAVKTITNKSRSVKKTH</sequence>
<evidence type="ECO:0000259" key="7">
    <source>
        <dbReference type="PROSITE" id="PS50922"/>
    </source>
</evidence>
<gene>
    <name evidence="8" type="ORF">HG535_0B06040</name>
</gene>
<evidence type="ECO:0000313" key="8">
    <source>
        <dbReference type="EMBL" id="QLG71560.1"/>
    </source>
</evidence>
<reference evidence="8 9" key="1">
    <citation type="submission" date="2020-07" db="EMBL/GenBank/DDBJ databases">
        <title>The yeast mating-type switching endonuclease HO is a domesticated member of an unorthodox homing genetic element family.</title>
        <authorList>
            <person name="Coughlan A.Y."/>
            <person name="Lombardi L."/>
            <person name="Braun-Galleani S."/>
            <person name="Martos A.R."/>
            <person name="Galeote V."/>
            <person name="Bigey F."/>
            <person name="Dequin S."/>
            <person name="Byrne K.P."/>
            <person name="Wolfe K.H."/>
        </authorList>
    </citation>
    <scope>NUCLEOTIDE SEQUENCE [LARGE SCALE GENOMIC DNA]</scope>
    <source>
        <strain evidence="8 9">NRRL Y-6702</strain>
    </source>
</reference>
<dbReference type="SMART" id="SM00724">
    <property type="entry name" value="TLC"/>
    <property type="match status" value="1"/>
</dbReference>
<dbReference type="PROSITE" id="PS50922">
    <property type="entry name" value="TLC"/>
    <property type="match status" value="1"/>
</dbReference>
<dbReference type="PANTHER" id="PTHR13439:SF6">
    <property type="entry name" value="AAR085WP"/>
    <property type="match status" value="1"/>
</dbReference>
<dbReference type="GO" id="GO:0055088">
    <property type="term" value="P:lipid homeostasis"/>
    <property type="evidence" value="ECO:0007669"/>
    <property type="project" value="TreeGrafter"/>
</dbReference>
<protein>
    <recommendedName>
        <fullName evidence="7">TLC domain-containing protein</fullName>
    </recommendedName>
</protein>
<dbReference type="PANTHER" id="PTHR13439">
    <property type="entry name" value="CT120 PROTEIN"/>
    <property type="match status" value="1"/>
</dbReference>
<evidence type="ECO:0000256" key="3">
    <source>
        <dbReference type="ARBA" id="ARBA00022989"/>
    </source>
</evidence>
<keyword evidence="3 6" id="KW-1133">Transmembrane helix</keyword>
<feature type="transmembrane region" description="Helical" evidence="6">
    <location>
        <begin position="182"/>
        <end position="198"/>
    </location>
</feature>
<comment type="subcellular location">
    <subcellularLocation>
        <location evidence="1">Membrane</location>
        <topology evidence="1">Multi-pass membrane protein</topology>
    </subcellularLocation>
</comment>
<dbReference type="Pfam" id="PF03798">
    <property type="entry name" value="TRAM_LAG1_CLN8"/>
    <property type="match status" value="1"/>
</dbReference>
<dbReference type="AlphaFoldDB" id="A0A7H9AYS7"/>
<organism evidence="8 9">
    <name type="scientific">Zygotorulaspora mrakii</name>
    <name type="common">Zygosaccharomyces mrakii</name>
    <dbReference type="NCBI Taxonomy" id="42260"/>
    <lineage>
        <taxon>Eukaryota</taxon>
        <taxon>Fungi</taxon>
        <taxon>Dikarya</taxon>
        <taxon>Ascomycota</taxon>
        <taxon>Saccharomycotina</taxon>
        <taxon>Saccharomycetes</taxon>
        <taxon>Saccharomycetales</taxon>
        <taxon>Saccharomycetaceae</taxon>
        <taxon>Zygotorulaspora</taxon>
    </lineage>
</organism>
<feature type="transmembrane region" description="Helical" evidence="6">
    <location>
        <begin position="47"/>
        <end position="66"/>
    </location>
</feature>
<proteinExistence type="predicted"/>
<feature type="transmembrane region" description="Helical" evidence="6">
    <location>
        <begin position="210"/>
        <end position="236"/>
    </location>
</feature>
<dbReference type="InterPro" id="IPR050846">
    <property type="entry name" value="TLCD"/>
</dbReference>
<evidence type="ECO:0000256" key="1">
    <source>
        <dbReference type="ARBA" id="ARBA00004141"/>
    </source>
</evidence>
<dbReference type="RefSeq" id="XP_037143288.1">
    <property type="nucleotide sequence ID" value="XM_037287393.1"/>
</dbReference>
<feature type="transmembrane region" description="Helical" evidence="6">
    <location>
        <begin position="131"/>
        <end position="150"/>
    </location>
</feature>